<evidence type="ECO:0000313" key="2">
    <source>
        <dbReference type="EMBL" id="AFZ67577.1"/>
    </source>
</evidence>
<name>L0A322_DEIPD</name>
<sequence length="123" mass="13714">MSAWNVYAQDMPDPGLSDAEKARIREEEHYRAQIRAELQEHPSTPKPRPSYWAGLLLNLVILGVGFMTIGEWGLGLLWLFAGGALSLMSGGTLWPVVVIVMLVHYNGTYVRKYGVVFGPKNIK</sequence>
<dbReference type="InterPro" id="IPR027310">
    <property type="entry name" value="Profilin_CS"/>
</dbReference>
<reference evidence="3" key="1">
    <citation type="submission" date="2012-03" db="EMBL/GenBank/DDBJ databases">
        <title>Complete sequence of chromosome of Deinococcus peraridilitoris DSM 19664.</title>
        <authorList>
            <person name="Lucas S."/>
            <person name="Copeland A."/>
            <person name="Lapidus A."/>
            <person name="Glavina del Rio T."/>
            <person name="Dalin E."/>
            <person name="Tice H."/>
            <person name="Bruce D."/>
            <person name="Goodwin L."/>
            <person name="Pitluck S."/>
            <person name="Peters L."/>
            <person name="Mikhailova N."/>
            <person name="Lu M."/>
            <person name="Kyrpides N."/>
            <person name="Mavromatis K."/>
            <person name="Ivanova N."/>
            <person name="Brettin T."/>
            <person name="Detter J.C."/>
            <person name="Han C."/>
            <person name="Larimer F."/>
            <person name="Land M."/>
            <person name="Hauser L."/>
            <person name="Markowitz V."/>
            <person name="Cheng J.-F."/>
            <person name="Hugenholtz P."/>
            <person name="Woyke T."/>
            <person name="Wu D."/>
            <person name="Pukall R."/>
            <person name="Steenblock K."/>
            <person name="Brambilla E."/>
            <person name="Klenk H.-P."/>
            <person name="Eisen J.A."/>
        </authorList>
    </citation>
    <scope>NUCLEOTIDE SEQUENCE [LARGE SCALE GENOMIC DNA]</scope>
    <source>
        <strain evidence="3">DSM 19664 / LMG 22246 / CIP 109416 / KR-200</strain>
    </source>
</reference>
<keyword evidence="1" id="KW-0812">Transmembrane</keyword>
<keyword evidence="3" id="KW-1185">Reference proteome</keyword>
<dbReference type="STRING" id="937777.Deipe_2081"/>
<dbReference type="PROSITE" id="PS00414">
    <property type="entry name" value="PROFILIN"/>
    <property type="match status" value="1"/>
</dbReference>
<dbReference type="GO" id="GO:0003779">
    <property type="term" value="F:actin binding"/>
    <property type="evidence" value="ECO:0007669"/>
    <property type="project" value="InterPro"/>
</dbReference>
<accession>L0A322</accession>
<feature type="transmembrane region" description="Helical" evidence="1">
    <location>
        <begin position="51"/>
        <end position="70"/>
    </location>
</feature>
<evidence type="ECO:0000256" key="1">
    <source>
        <dbReference type="SAM" id="Phobius"/>
    </source>
</evidence>
<gene>
    <name evidence="2" type="ordered locus">Deipe_2081</name>
</gene>
<proteinExistence type="predicted"/>
<evidence type="ECO:0000313" key="3">
    <source>
        <dbReference type="Proteomes" id="UP000010467"/>
    </source>
</evidence>
<feature type="transmembrane region" description="Helical" evidence="1">
    <location>
        <begin position="76"/>
        <end position="103"/>
    </location>
</feature>
<protein>
    <submittedName>
        <fullName evidence="2">Uncharacterized protein</fullName>
    </submittedName>
</protein>
<keyword evidence="1" id="KW-0472">Membrane</keyword>
<dbReference type="KEGG" id="dpd:Deipe_2081"/>
<dbReference type="HOGENOM" id="CLU_2011514_0_0_0"/>
<dbReference type="EMBL" id="CP003382">
    <property type="protein sequence ID" value="AFZ67577.1"/>
    <property type="molecule type" value="Genomic_DNA"/>
</dbReference>
<keyword evidence="1" id="KW-1133">Transmembrane helix</keyword>
<dbReference type="AlphaFoldDB" id="L0A322"/>
<dbReference type="PATRIC" id="fig|937777.3.peg.2091"/>
<organism evidence="2 3">
    <name type="scientific">Deinococcus peraridilitoris (strain DSM 19664 / LMG 22246 / CIP 109416 / KR-200)</name>
    <dbReference type="NCBI Taxonomy" id="937777"/>
    <lineage>
        <taxon>Bacteria</taxon>
        <taxon>Thermotogati</taxon>
        <taxon>Deinococcota</taxon>
        <taxon>Deinococci</taxon>
        <taxon>Deinococcales</taxon>
        <taxon>Deinococcaceae</taxon>
        <taxon>Deinococcus</taxon>
    </lineage>
</organism>
<dbReference type="Proteomes" id="UP000010467">
    <property type="component" value="Chromosome"/>
</dbReference>